<organism evidence="1 2">
    <name type="scientific">Blastomyces silverae</name>
    <dbReference type="NCBI Taxonomy" id="2060906"/>
    <lineage>
        <taxon>Eukaryota</taxon>
        <taxon>Fungi</taxon>
        <taxon>Dikarya</taxon>
        <taxon>Ascomycota</taxon>
        <taxon>Pezizomycotina</taxon>
        <taxon>Eurotiomycetes</taxon>
        <taxon>Eurotiomycetidae</taxon>
        <taxon>Onygenales</taxon>
        <taxon>Ajellomycetaceae</taxon>
        <taxon>Blastomyces</taxon>
    </lineage>
</organism>
<evidence type="ECO:0000313" key="1">
    <source>
        <dbReference type="EMBL" id="KLJ05493.1"/>
    </source>
</evidence>
<protein>
    <submittedName>
        <fullName evidence="1">Uncharacterized protein</fullName>
    </submittedName>
</protein>
<name>A0A0H1B337_9EURO</name>
<accession>A0A0H1B337</accession>
<reference evidence="2" key="1">
    <citation type="journal article" date="2015" name="PLoS Genet.">
        <title>The dynamic genome and transcriptome of the human fungal pathogen Blastomyces and close relative Emmonsia.</title>
        <authorList>
            <person name="Munoz J.F."/>
            <person name="Gauthier G.M."/>
            <person name="Desjardins C.A."/>
            <person name="Gallo J.E."/>
            <person name="Holder J."/>
            <person name="Sullivan T.D."/>
            <person name="Marty A.J."/>
            <person name="Carmen J.C."/>
            <person name="Chen Z."/>
            <person name="Ding L."/>
            <person name="Gujja S."/>
            <person name="Magrini V."/>
            <person name="Misas E."/>
            <person name="Mitreva M."/>
            <person name="Priest M."/>
            <person name="Saif S."/>
            <person name="Whiston E.A."/>
            <person name="Young S."/>
            <person name="Zeng Q."/>
            <person name="Goldman W.E."/>
            <person name="Mardis E.R."/>
            <person name="Taylor J.W."/>
            <person name="McEwen J.G."/>
            <person name="Clay O.K."/>
            <person name="Klein B.S."/>
            <person name="Cuomo C.A."/>
        </authorList>
    </citation>
    <scope>NUCLEOTIDE SEQUENCE [LARGE SCALE GENOMIC DNA]</scope>
    <source>
        <strain evidence="2">UAMH 139</strain>
    </source>
</reference>
<gene>
    <name evidence="1" type="ORF">EMPG_11027</name>
</gene>
<dbReference type="Proteomes" id="UP000053573">
    <property type="component" value="Unassembled WGS sequence"/>
</dbReference>
<dbReference type="AlphaFoldDB" id="A0A0H1B337"/>
<proteinExistence type="predicted"/>
<evidence type="ECO:0000313" key="2">
    <source>
        <dbReference type="Proteomes" id="UP000053573"/>
    </source>
</evidence>
<comment type="caution">
    <text evidence="1">The sequence shown here is derived from an EMBL/GenBank/DDBJ whole genome shotgun (WGS) entry which is preliminary data.</text>
</comment>
<dbReference type="EMBL" id="LDEV01003612">
    <property type="protein sequence ID" value="KLJ05493.1"/>
    <property type="molecule type" value="Genomic_DNA"/>
</dbReference>
<keyword evidence="2" id="KW-1185">Reference proteome</keyword>
<sequence>MPLIMRSYCDLAPSRGVRDQAPVNPVLHSAGQIILVERSARKGRCSITSEPFFDFGDVAGPQLLDSFRAGIFDNVLRHKYARKILHPAV</sequence>